<organism evidence="11 12">
    <name type="scientific">Sodaliphilus pleomorphus</name>
    <dbReference type="NCBI Taxonomy" id="2606626"/>
    <lineage>
        <taxon>Bacteria</taxon>
        <taxon>Pseudomonadati</taxon>
        <taxon>Bacteroidota</taxon>
        <taxon>Bacteroidia</taxon>
        <taxon>Bacteroidales</taxon>
        <taxon>Muribaculaceae</taxon>
        <taxon>Sodaliphilus</taxon>
    </lineage>
</organism>
<dbReference type="InterPro" id="IPR008965">
    <property type="entry name" value="CBM2/CBM3_carb-bd_dom_sf"/>
</dbReference>
<evidence type="ECO:0000256" key="3">
    <source>
        <dbReference type="ARBA" id="ARBA00012663"/>
    </source>
</evidence>
<protein>
    <recommendedName>
        <fullName evidence="3">beta-N-acetylhexosaminidase</fullName>
        <ecNumber evidence="3">3.2.1.52</ecNumber>
    </recommendedName>
    <alternativeName>
        <fullName evidence="6">Beta-N-acetylhexosaminidase</fullName>
    </alternativeName>
</protein>
<name>A0A6L5XG69_9BACT</name>
<dbReference type="SUPFAM" id="SSF51445">
    <property type="entry name" value="(Trans)glycosidases"/>
    <property type="match status" value="1"/>
</dbReference>
<proteinExistence type="inferred from homology"/>
<dbReference type="Proteomes" id="UP000483362">
    <property type="component" value="Unassembled WGS sequence"/>
</dbReference>
<dbReference type="GO" id="GO:0030247">
    <property type="term" value="F:polysaccharide binding"/>
    <property type="evidence" value="ECO:0007669"/>
    <property type="project" value="InterPro"/>
</dbReference>
<dbReference type="PANTHER" id="PTHR22600">
    <property type="entry name" value="BETA-HEXOSAMINIDASE"/>
    <property type="match status" value="1"/>
</dbReference>
<evidence type="ECO:0000256" key="6">
    <source>
        <dbReference type="ARBA" id="ARBA00030512"/>
    </source>
</evidence>
<dbReference type="InterPro" id="IPR017853">
    <property type="entry name" value="GH"/>
</dbReference>
<keyword evidence="5" id="KW-0326">Glycosidase</keyword>
<dbReference type="SUPFAM" id="SSF55545">
    <property type="entry name" value="beta-N-acetylhexosaminidase-like domain"/>
    <property type="match status" value="1"/>
</dbReference>
<dbReference type="GO" id="GO:0004563">
    <property type="term" value="F:beta-N-acetylhexosaminidase activity"/>
    <property type="evidence" value="ECO:0007669"/>
    <property type="project" value="UniProtKB-EC"/>
</dbReference>
<comment type="similarity">
    <text evidence="2">Belongs to the glycosyl hydrolase 20 family.</text>
</comment>
<dbReference type="SUPFAM" id="SSF81296">
    <property type="entry name" value="E set domains"/>
    <property type="match status" value="1"/>
</dbReference>
<accession>A0A6L5XG69</accession>
<keyword evidence="12" id="KW-1185">Reference proteome</keyword>
<dbReference type="InterPro" id="IPR029018">
    <property type="entry name" value="Hex-like_dom2"/>
</dbReference>
<dbReference type="InterPro" id="IPR015883">
    <property type="entry name" value="Glyco_hydro_20_cat"/>
</dbReference>
<comment type="catalytic activity">
    <reaction evidence="1">
        <text>Hydrolysis of terminal non-reducing N-acetyl-D-hexosamine residues in N-acetyl-beta-D-hexosaminides.</text>
        <dbReference type="EC" id="3.2.1.52"/>
    </reaction>
</comment>
<sequence>MCPTLITAAAMALNLCSTCSRMPVPHCSTTLSTIKTFYQHQFMTKINLLRLLIAAITLNIVAASHAQAPIAVRWDMGHNEAQKGCYSSKFVIKNVSGKVLGANWQFYFNQFTRPVTTPQDCPVDVELLSTTYYRVTPNARYRSLAPGDSLVVDMLMRGTYVNVCYSPMGGHVVLDGDMAHPVAVHIAYGELRNPGQWIARNDYPDGNRVYAFNETLKTSNDKFNCWDIFPSIKHVKFLKGTCDLGGGVTVVAASSRVADEKHFLLGELKARGVKTGRGVTIKIGYLGAGTQSNPERYTIAVGSKEVKVLGASRDGLLNGLKTLVAAIDHSSGLRLLNAAIDDEPAMHYRGLMLDISRNFTTYGNLLRFIDILSYYKLNVLQLHFADDEAWRLEIPGLPELTSIASRRGCTINEDKFLAQIFDGNGNPDDLTQSANGYITRSQMVDLLKYAHARGVRVVPEVETPGHARAAIVAMKARYNKYKDTDMAEALRYKLWDEADSSDFVSAQDYNDNVLNVAQDGVYNFITKVAAELQSMYRDAGLTLDMIHLGGDEVASGAWDKSPAIARLMQAQGLATAHQVHEYFIERAARLLQPMGLKIGGWQEVGLDHSDDYNARMAPRFGYVNAWSTVGRRADIPYKLANAGYPTVLSNVTNFYIDMAYNWHQYEKGLHWGGAVDEYASWSAQPLDVYRTARSDYDGNPIDLKHAAQGKVALRPEKAGNIIGIIGPLWAETIRDFDQVQSYVLPKALGLVQRAWNPQPEWNDDESTYVAARARYNAQIGLSELPVLAKQGRNFHLGQPGITVDGGMLHANCQYPGETVRYTLDGSDPTASSPVWTVPVPVGNATLVKAKSFYLGKESVCTYLWVK</sequence>
<feature type="domain" description="Glycoside hydrolase family 20 catalytic" evidence="8">
    <location>
        <begin position="347"/>
        <end position="757"/>
    </location>
</feature>
<dbReference type="InterPro" id="IPR015882">
    <property type="entry name" value="HEX_bac_N"/>
</dbReference>
<dbReference type="PRINTS" id="PR00738">
    <property type="entry name" value="GLHYDRLASE20"/>
</dbReference>
<evidence type="ECO:0000313" key="12">
    <source>
        <dbReference type="Proteomes" id="UP000483362"/>
    </source>
</evidence>
<evidence type="ECO:0000256" key="1">
    <source>
        <dbReference type="ARBA" id="ARBA00001231"/>
    </source>
</evidence>
<dbReference type="InterPro" id="IPR014756">
    <property type="entry name" value="Ig_E-set"/>
</dbReference>
<evidence type="ECO:0000256" key="7">
    <source>
        <dbReference type="PIRSR" id="PIRSR625705-1"/>
    </source>
</evidence>
<feature type="domain" description="Beta-hexosaminidase bacterial type N-terminal" evidence="9">
    <location>
        <begin position="227"/>
        <end position="342"/>
    </location>
</feature>
<reference evidence="11 12" key="1">
    <citation type="submission" date="2019-08" db="EMBL/GenBank/DDBJ databases">
        <title>In-depth cultivation of the pig gut microbiome towards novel bacterial diversity and tailored functional studies.</title>
        <authorList>
            <person name="Wylensek D."/>
            <person name="Hitch T.C.A."/>
            <person name="Clavel T."/>
        </authorList>
    </citation>
    <scope>NUCLEOTIDE SEQUENCE [LARGE SCALE GENOMIC DNA]</scope>
    <source>
        <strain evidence="11 12">Oil-RF-744-WCA-WT-10</strain>
    </source>
</reference>
<dbReference type="InterPro" id="IPR013783">
    <property type="entry name" value="Ig-like_fold"/>
</dbReference>
<dbReference type="InterPro" id="IPR059177">
    <property type="entry name" value="GH29D-like_dom"/>
</dbReference>
<dbReference type="Gene3D" id="3.30.379.10">
    <property type="entry name" value="Chitobiase/beta-hexosaminidase domain 2-like"/>
    <property type="match status" value="1"/>
</dbReference>
<evidence type="ECO:0000256" key="4">
    <source>
        <dbReference type="ARBA" id="ARBA00022801"/>
    </source>
</evidence>
<evidence type="ECO:0000259" key="8">
    <source>
        <dbReference type="Pfam" id="PF00728"/>
    </source>
</evidence>
<dbReference type="SUPFAM" id="SSF49384">
    <property type="entry name" value="Carbohydrate-binding domain"/>
    <property type="match status" value="1"/>
</dbReference>
<dbReference type="PANTHER" id="PTHR22600:SF57">
    <property type="entry name" value="BETA-N-ACETYLHEXOSAMINIDASE"/>
    <property type="match status" value="1"/>
</dbReference>
<keyword evidence="4 11" id="KW-0378">Hydrolase</keyword>
<evidence type="ECO:0000256" key="5">
    <source>
        <dbReference type="ARBA" id="ARBA00023295"/>
    </source>
</evidence>
<dbReference type="InterPro" id="IPR025705">
    <property type="entry name" value="Beta_hexosaminidase_sua/sub"/>
</dbReference>
<dbReference type="EMBL" id="VULT01000023">
    <property type="protein sequence ID" value="MSS18511.1"/>
    <property type="molecule type" value="Genomic_DNA"/>
</dbReference>
<dbReference type="Pfam" id="PF02838">
    <property type="entry name" value="Glyco_hydro_20b"/>
    <property type="match status" value="1"/>
</dbReference>
<dbReference type="Gene3D" id="3.20.20.80">
    <property type="entry name" value="Glycosidases"/>
    <property type="match status" value="1"/>
</dbReference>
<feature type="active site" description="Proton donor" evidence="7">
    <location>
        <position position="552"/>
    </location>
</feature>
<dbReference type="GO" id="GO:0030203">
    <property type="term" value="P:glycosaminoglycan metabolic process"/>
    <property type="evidence" value="ECO:0007669"/>
    <property type="project" value="TreeGrafter"/>
</dbReference>
<dbReference type="GO" id="GO:0005975">
    <property type="term" value="P:carbohydrate metabolic process"/>
    <property type="evidence" value="ECO:0007669"/>
    <property type="project" value="InterPro"/>
</dbReference>
<gene>
    <name evidence="11" type="ORF">FYJ29_12200</name>
</gene>
<dbReference type="InterPro" id="IPR012291">
    <property type="entry name" value="CBM2_carb-bd_dom_sf"/>
</dbReference>
<dbReference type="Gene3D" id="2.60.40.10">
    <property type="entry name" value="Immunoglobulins"/>
    <property type="match status" value="1"/>
</dbReference>
<dbReference type="EC" id="3.2.1.52" evidence="3"/>
<evidence type="ECO:0000313" key="11">
    <source>
        <dbReference type="EMBL" id="MSS18511.1"/>
    </source>
</evidence>
<evidence type="ECO:0000259" key="9">
    <source>
        <dbReference type="Pfam" id="PF02838"/>
    </source>
</evidence>
<evidence type="ECO:0000256" key="2">
    <source>
        <dbReference type="ARBA" id="ARBA00006285"/>
    </source>
</evidence>
<comment type="caution">
    <text evidence="11">The sequence shown here is derived from an EMBL/GenBank/DDBJ whole genome shotgun (WGS) entry which is preliminary data.</text>
</comment>
<evidence type="ECO:0000259" key="10">
    <source>
        <dbReference type="Pfam" id="PF13290"/>
    </source>
</evidence>
<dbReference type="AlphaFoldDB" id="A0A6L5XG69"/>
<dbReference type="Gene3D" id="2.60.40.290">
    <property type="match status" value="1"/>
</dbReference>
<dbReference type="GO" id="GO:0016020">
    <property type="term" value="C:membrane"/>
    <property type="evidence" value="ECO:0007669"/>
    <property type="project" value="TreeGrafter"/>
</dbReference>
<feature type="domain" description="GH29D-like beta-sandwich" evidence="10">
    <location>
        <begin position="803"/>
        <end position="857"/>
    </location>
</feature>
<dbReference type="Pfam" id="PF13290">
    <property type="entry name" value="CHB_HEX_C_1"/>
    <property type="match status" value="1"/>
</dbReference>
<dbReference type="Pfam" id="PF00728">
    <property type="entry name" value="Glyco_hydro_20"/>
    <property type="match status" value="1"/>
</dbReference>